<sequence>MPYRGDMVESAAVPPGWNPRFHDDLIGLDPADPDVRAFAAHLDRMERTGPTFTVEACLDQVADFAESSTRTGGLRYWVSVLFVVLIVAGLLVTAWDIATHTVAFLSR</sequence>
<name>A0ABP6VAZ3_9PSEU</name>
<accession>A0ABP6VAZ3</accession>
<reference evidence="3" key="1">
    <citation type="journal article" date="2019" name="Int. J. Syst. Evol. Microbiol.">
        <title>The Global Catalogue of Microorganisms (GCM) 10K type strain sequencing project: providing services to taxonomists for standard genome sequencing and annotation.</title>
        <authorList>
            <consortium name="The Broad Institute Genomics Platform"/>
            <consortium name="The Broad Institute Genome Sequencing Center for Infectious Disease"/>
            <person name="Wu L."/>
            <person name="Ma J."/>
        </authorList>
    </citation>
    <scope>NUCLEOTIDE SEQUENCE [LARGE SCALE GENOMIC DNA]</scope>
    <source>
        <strain evidence="3">JCM 16898</strain>
    </source>
</reference>
<dbReference type="EMBL" id="BAAAZN010000002">
    <property type="protein sequence ID" value="GAA3531649.1"/>
    <property type="molecule type" value="Genomic_DNA"/>
</dbReference>
<keyword evidence="1" id="KW-0472">Membrane</keyword>
<evidence type="ECO:0000313" key="3">
    <source>
        <dbReference type="Proteomes" id="UP001500689"/>
    </source>
</evidence>
<gene>
    <name evidence="2" type="ORF">GCM10022222_13480</name>
</gene>
<keyword evidence="1" id="KW-0812">Transmembrane</keyword>
<protein>
    <submittedName>
        <fullName evidence="2">Uncharacterized protein</fullName>
    </submittedName>
</protein>
<evidence type="ECO:0000256" key="1">
    <source>
        <dbReference type="SAM" id="Phobius"/>
    </source>
</evidence>
<evidence type="ECO:0000313" key="2">
    <source>
        <dbReference type="EMBL" id="GAA3531649.1"/>
    </source>
</evidence>
<dbReference type="Proteomes" id="UP001500689">
    <property type="component" value="Unassembled WGS sequence"/>
</dbReference>
<keyword evidence="3" id="KW-1185">Reference proteome</keyword>
<keyword evidence="1" id="KW-1133">Transmembrane helix</keyword>
<comment type="caution">
    <text evidence="2">The sequence shown here is derived from an EMBL/GenBank/DDBJ whole genome shotgun (WGS) entry which is preliminary data.</text>
</comment>
<proteinExistence type="predicted"/>
<organism evidence="2 3">
    <name type="scientific">Amycolatopsis ultiminotia</name>
    <dbReference type="NCBI Taxonomy" id="543629"/>
    <lineage>
        <taxon>Bacteria</taxon>
        <taxon>Bacillati</taxon>
        <taxon>Actinomycetota</taxon>
        <taxon>Actinomycetes</taxon>
        <taxon>Pseudonocardiales</taxon>
        <taxon>Pseudonocardiaceae</taxon>
        <taxon>Amycolatopsis</taxon>
    </lineage>
</organism>
<feature type="transmembrane region" description="Helical" evidence="1">
    <location>
        <begin position="76"/>
        <end position="98"/>
    </location>
</feature>